<evidence type="ECO:0000313" key="3">
    <source>
        <dbReference type="EMBL" id="QFU99970.1"/>
    </source>
</evidence>
<organism evidence="3 4">
    <name type="scientific">Luteimicrobium xylanilyticum</name>
    <dbReference type="NCBI Taxonomy" id="1133546"/>
    <lineage>
        <taxon>Bacteria</taxon>
        <taxon>Bacillati</taxon>
        <taxon>Actinomycetota</taxon>
        <taxon>Actinomycetes</taxon>
        <taxon>Micrococcales</taxon>
        <taxon>Luteimicrobium</taxon>
    </lineage>
</organism>
<accession>A0A5P9QG13</accession>
<sequence>MSLPAVVGRSECERRLLLVFPRETHDTVLSSPVAAAAVAAMLYVGAVVGEGEEPTKDSRVVRPSTCLWMQDTVLEARQTREERDEWFGAAARGKRALQALVVSWGLDFAPWYGDNSRETLRDEALNGLRRYGAVGARADLPTTSSTPRWALSEEFAQLFDPRLDDADLEVAIDAWRDRHVAPGDRLRISSLRKRQAGAHRVNVTLPDGEHRALEPGDASLLLQGVIEEWAARRLRDPVVLTISEPGAKVYVTDAAVLEELGLSISVGELLPDAVIVDIGRTPPEFWVVEVAATDGVVDDDRKARLFEWARLQGIDPGQLRFLTAFLSRNHSVAKRRLKDLAVGSHAWFLDEPRLELSWVVLDD</sequence>
<evidence type="ECO:0000313" key="4">
    <source>
        <dbReference type="Proteomes" id="UP000326702"/>
    </source>
</evidence>
<feature type="domain" description="BsuBI/PstI restriction endonuclease HTH" evidence="2">
    <location>
        <begin position="81"/>
        <end position="181"/>
    </location>
</feature>
<gene>
    <name evidence="3" type="ORF">KDY119_03506</name>
</gene>
<dbReference type="InterPro" id="IPR041963">
    <property type="entry name" value="BsuBI/PstI_C_sf"/>
</dbReference>
<dbReference type="GO" id="GO:0003677">
    <property type="term" value="F:DNA binding"/>
    <property type="evidence" value="ECO:0007669"/>
    <property type="project" value="InterPro"/>
</dbReference>
<dbReference type="RefSeq" id="WP_036947828.1">
    <property type="nucleotide sequence ID" value="NZ_BAABIH010000010.1"/>
</dbReference>
<dbReference type="REBASE" id="350500">
    <property type="entry name" value="LxyHY24ORF3507P"/>
</dbReference>
<evidence type="ECO:0000259" key="1">
    <source>
        <dbReference type="Pfam" id="PF06616"/>
    </source>
</evidence>
<protein>
    <submittedName>
        <fullName evidence="3">Uncharacterized protein</fullName>
    </submittedName>
</protein>
<dbReference type="AlphaFoldDB" id="A0A5P9QG13"/>
<dbReference type="OrthoDB" id="9798907at2"/>
<proteinExistence type="predicted"/>
<dbReference type="KEGG" id="lxl:KDY119_03506"/>
<name>A0A5P9QG13_9MICO</name>
<dbReference type="GO" id="GO:0009036">
    <property type="term" value="F:type II site-specific deoxyribonuclease activity"/>
    <property type="evidence" value="ECO:0007669"/>
    <property type="project" value="InterPro"/>
</dbReference>
<reference evidence="3 4" key="1">
    <citation type="submission" date="2019-10" db="EMBL/GenBank/DDBJ databases">
        <title>Genome sequence of Luteimicrobium xylanilyticum HY-24.</title>
        <authorList>
            <person name="Kim D.Y."/>
            <person name="Park H.-Y."/>
        </authorList>
    </citation>
    <scope>NUCLEOTIDE SEQUENCE [LARGE SCALE GENOMIC DNA]</scope>
    <source>
        <strain evidence="3 4">HY-24</strain>
    </source>
</reference>
<dbReference type="EMBL" id="CP045529">
    <property type="protein sequence ID" value="QFU99970.1"/>
    <property type="molecule type" value="Genomic_DNA"/>
</dbReference>
<dbReference type="Gene3D" id="1.10.10.1820">
    <property type="entry name" value="BsuBI/PstI restriction endonuclease-like"/>
    <property type="match status" value="1"/>
</dbReference>
<dbReference type="Pfam" id="PF06616">
    <property type="entry name" value="BsuBI_PstI_RE"/>
    <property type="match status" value="1"/>
</dbReference>
<dbReference type="Proteomes" id="UP000326702">
    <property type="component" value="Chromosome"/>
</dbReference>
<dbReference type="InterPro" id="IPR041454">
    <property type="entry name" value="BsuBI/PstI_N"/>
</dbReference>
<feature type="domain" description="BsuBI/PstI restriction endonuclease" evidence="1">
    <location>
        <begin position="201"/>
        <end position="353"/>
    </location>
</feature>
<dbReference type="InterPro" id="IPR009528">
    <property type="entry name" value="Restrct_endonuc_II_BsuBI_C"/>
</dbReference>
<evidence type="ECO:0000259" key="2">
    <source>
        <dbReference type="Pfam" id="PF17728"/>
    </source>
</evidence>
<dbReference type="GO" id="GO:0009307">
    <property type="term" value="P:DNA restriction-modification system"/>
    <property type="evidence" value="ECO:0007669"/>
    <property type="project" value="InterPro"/>
</dbReference>
<dbReference type="GO" id="GO:0000287">
    <property type="term" value="F:magnesium ion binding"/>
    <property type="evidence" value="ECO:0007669"/>
    <property type="project" value="InterPro"/>
</dbReference>
<keyword evidence="4" id="KW-1185">Reference proteome</keyword>
<dbReference type="InterPro" id="IPR041962">
    <property type="entry name" value="BsuBI/PstI_N_sf"/>
</dbReference>
<dbReference type="Pfam" id="PF17728">
    <property type="entry name" value="BsuBI_PstI_RE_N"/>
    <property type="match status" value="1"/>
</dbReference>
<dbReference type="Gene3D" id="3.40.1350.80">
    <property type="match status" value="1"/>
</dbReference>